<sequence length="85" mass="9431">MGNVRWTSTKNLKGDIRLLLSPRCYCGYIDTNLEAPICLLKEGDGLLILFLLPEVEAHKYNLAVPAQRHSSPAKSGFHGMIIAHI</sequence>
<dbReference type="EMBL" id="LN679100">
    <property type="protein sequence ID" value="CEL51544.1"/>
    <property type="molecule type" value="Genomic_DNA"/>
</dbReference>
<organism evidence="1 2">
    <name type="scientific">Thanatephorus cucumeris (strain AG1-IB / isolate 7/3/14)</name>
    <name type="common">Lettuce bottom rot fungus</name>
    <name type="synonym">Rhizoctonia solani</name>
    <dbReference type="NCBI Taxonomy" id="1108050"/>
    <lineage>
        <taxon>Eukaryota</taxon>
        <taxon>Fungi</taxon>
        <taxon>Dikarya</taxon>
        <taxon>Basidiomycota</taxon>
        <taxon>Agaricomycotina</taxon>
        <taxon>Agaricomycetes</taxon>
        <taxon>Cantharellales</taxon>
        <taxon>Ceratobasidiaceae</taxon>
        <taxon>Rhizoctonia</taxon>
        <taxon>Rhizoctonia solani AG-1</taxon>
    </lineage>
</organism>
<name>A0A0B7F3M1_THACB</name>
<protein>
    <submittedName>
        <fullName evidence="1">Uncharacterized protein</fullName>
    </submittedName>
</protein>
<dbReference type="Proteomes" id="UP000059188">
    <property type="component" value="Unassembled WGS sequence"/>
</dbReference>
<keyword evidence="2" id="KW-1185">Reference proteome</keyword>
<accession>A0A0B7F3M1</accession>
<evidence type="ECO:0000313" key="1">
    <source>
        <dbReference type="EMBL" id="CEL51544.1"/>
    </source>
</evidence>
<reference evidence="1 2" key="1">
    <citation type="submission" date="2014-11" db="EMBL/GenBank/DDBJ databases">
        <authorList>
            <person name="Wibberg Daniel"/>
        </authorList>
    </citation>
    <scope>NUCLEOTIDE SEQUENCE [LARGE SCALE GENOMIC DNA]</scope>
    <source>
        <strain evidence="1">Rhizoctonia solani AG1-IB 7/3/14</strain>
    </source>
</reference>
<proteinExistence type="predicted"/>
<dbReference type="AlphaFoldDB" id="A0A0B7F3M1"/>
<gene>
    <name evidence="1" type="ORF">RSOLAG1IB_00079</name>
</gene>
<evidence type="ECO:0000313" key="2">
    <source>
        <dbReference type="Proteomes" id="UP000059188"/>
    </source>
</evidence>